<reference evidence="2" key="2">
    <citation type="submission" date="2020-06" db="EMBL/GenBank/DDBJ databases">
        <authorList>
            <person name="Sheffer M."/>
        </authorList>
    </citation>
    <scope>NUCLEOTIDE SEQUENCE</scope>
</reference>
<evidence type="ECO:0000313" key="2">
    <source>
        <dbReference type="EMBL" id="KAF8787132.1"/>
    </source>
</evidence>
<protein>
    <submittedName>
        <fullName evidence="2">Uncharacterized protein</fullName>
    </submittedName>
</protein>
<name>A0A8T0F9R2_ARGBR</name>
<evidence type="ECO:0000313" key="3">
    <source>
        <dbReference type="Proteomes" id="UP000807504"/>
    </source>
</evidence>
<dbReference type="Proteomes" id="UP000807504">
    <property type="component" value="Unassembled WGS sequence"/>
</dbReference>
<gene>
    <name evidence="2" type="ORF">HNY73_008760</name>
</gene>
<feature type="chain" id="PRO_5035851543" evidence="1">
    <location>
        <begin position="21"/>
        <end position="320"/>
    </location>
</feature>
<keyword evidence="1" id="KW-0732">Signal</keyword>
<organism evidence="2 3">
    <name type="scientific">Argiope bruennichi</name>
    <name type="common">Wasp spider</name>
    <name type="synonym">Aranea bruennichi</name>
    <dbReference type="NCBI Taxonomy" id="94029"/>
    <lineage>
        <taxon>Eukaryota</taxon>
        <taxon>Metazoa</taxon>
        <taxon>Ecdysozoa</taxon>
        <taxon>Arthropoda</taxon>
        <taxon>Chelicerata</taxon>
        <taxon>Arachnida</taxon>
        <taxon>Araneae</taxon>
        <taxon>Araneomorphae</taxon>
        <taxon>Entelegynae</taxon>
        <taxon>Araneoidea</taxon>
        <taxon>Araneidae</taxon>
        <taxon>Argiope</taxon>
    </lineage>
</organism>
<sequence length="320" mass="36201">MVSVVPRFIALILLYISSNALECLGRKRHKSEDALFACLEKQMCDCDIPQRFGDCFSMMTEKSQDWLIDELNSCRLVELQYGDVPAELKKLCSLSPPQFKPCFDDANAKLMQRIVVSATGLYGAGESSAFEKARKCVEAILFFCQSDPDSCMRYAINIHILYVTLQFERLGFAAILAATGLLFQIVETRKRPEIPEEARFIPYNCMIFQICDCGLYERFQTCYEILTEETQAWIIDEFNACELGTFNYDFAAAMDLICKIPDEDRKPCYSVLYEKYSERLNQSASQLGSDETPAFAKAGNCAEPIYGYCEAYPGSCMSLG</sequence>
<keyword evidence="3" id="KW-1185">Reference proteome</keyword>
<dbReference type="AlphaFoldDB" id="A0A8T0F9R2"/>
<evidence type="ECO:0000256" key="1">
    <source>
        <dbReference type="SAM" id="SignalP"/>
    </source>
</evidence>
<reference evidence="2" key="1">
    <citation type="journal article" date="2020" name="bioRxiv">
        <title>Chromosome-level reference genome of the European wasp spider Argiope bruennichi: a resource for studies on range expansion and evolutionary adaptation.</title>
        <authorList>
            <person name="Sheffer M.M."/>
            <person name="Hoppe A."/>
            <person name="Krehenwinkel H."/>
            <person name="Uhl G."/>
            <person name="Kuss A.W."/>
            <person name="Jensen L."/>
            <person name="Jensen C."/>
            <person name="Gillespie R.G."/>
            <person name="Hoff K.J."/>
            <person name="Prost S."/>
        </authorList>
    </citation>
    <scope>NUCLEOTIDE SEQUENCE</scope>
</reference>
<accession>A0A8T0F9R2</accession>
<proteinExistence type="predicted"/>
<dbReference type="EMBL" id="JABXBU010000015">
    <property type="protein sequence ID" value="KAF8787132.1"/>
    <property type="molecule type" value="Genomic_DNA"/>
</dbReference>
<comment type="caution">
    <text evidence="2">The sequence shown here is derived from an EMBL/GenBank/DDBJ whole genome shotgun (WGS) entry which is preliminary data.</text>
</comment>
<feature type="signal peptide" evidence="1">
    <location>
        <begin position="1"/>
        <end position="20"/>
    </location>
</feature>